<evidence type="ECO:0000256" key="1">
    <source>
        <dbReference type="SAM" id="Phobius"/>
    </source>
</evidence>
<sequence length="196" mass="21951">MAARTQIATCCFCIKLRAGVVIISFIWLIYGIFETVPNSFIIISSNSVQNVYSYINEFLIPITVFYGLITIGAAFGLFVVTCKNTPKMMLIYSKVAYVIAGAEIISRLLVISLIIMYRSRFFDECTQSIDNVSSRIEFSVDACNQGYIFSLTFSIAFAVVTILSTVYFAMVIASYAYKKKEAAKNSYDETDETDDL</sequence>
<evidence type="ECO:0000313" key="3">
    <source>
        <dbReference type="Proteomes" id="UP000265703"/>
    </source>
</evidence>
<comment type="caution">
    <text evidence="2">The sequence shown here is derived from an EMBL/GenBank/DDBJ whole genome shotgun (WGS) entry which is preliminary data.</text>
</comment>
<dbReference type="OrthoDB" id="2333381at2759"/>
<protein>
    <recommendedName>
        <fullName evidence="4">MARVEL domain-containing protein</fullName>
    </recommendedName>
</protein>
<dbReference type="EMBL" id="QKYT01000100">
    <property type="protein sequence ID" value="RIA93641.1"/>
    <property type="molecule type" value="Genomic_DNA"/>
</dbReference>
<reference evidence="2 3" key="1">
    <citation type="submission" date="2018-06" db="EMBL/GenBank/DDBJ databases">
        <title>Comparative genomics reveals the genomic features of Rhizophagus irregularis, R. cerebriforme, R. diaphanum and Gigaspora rosea, and their symbiotic lifestyle signature.</title>
        <authorList>
            <person name="Morin E."/>
            <person name="San Clemente H."/>
            <person name="Chen E.C.H."/>
            <person name="De La Providencia I."/>
            <person name="Hainaut M."/>
            <person name="Kuo A."/>
            <person name="Kohler A."/>
            <person name="Murat C."/>
            <person name="Tang N."/>
            <person name="Roy S."/>
            <person name="Loubradou J."/>
            <person name="Henrissat B."/>
            <person name="Grigoriev I.V."/>
            <person name="Corradi N."/>
            <person name="Roux C."/>
            <person name="Martin F.M."/>
        </authorList>
    </citation>
    <scope>NUCLEOTIDE SEQUENCE [LARGE SCALE GENOMIC DNA]</scope>
    <source>
        <strain evidence="2 3">DAOM 227022</strain>
    </source>
</reference>
<feature type="transmembrane region" description="Helical" evidence="1">
    <location>
        <begin position="12"/>
        <end position="33"/>
    </location>
</feature>
<feature type="transmembrane region" description="Helical" evidence="1">
    <location>
        <begin position="147"/>
        <end position="177"/>
    </location>
</feature>
<organism evidence="2 3">
    <name type="scientific">Glomus cerebriforme</name>
    <dbReference type="NCBI Taxonomy" id="658196"/>
    <lineage>
        <taxon>Eukaryota</taxon>
        <taxon>Fungi</taxon>
        <taxon>Fungi incertae sedis</taxon>
        <taxon>Mucoromycota</taxon>
        <taxon>Glomeromycotina</taxon>
        <taxon>Glomeromycetes</taxon>
        <taxon>Glomerales</taxon>
        <taxon>Glomeraceae</taxon>
        <taxon>Glomus</taxon>
    </lineage>
</organism>
<dbReference type="AlphaFoldDB" id="A0A397TF90"/>
<dbReference type="Proteomes" id="UP000265703">
    <property type="component" value="Unassembled WGS sequence"/>
</dbReference>
<proteinExistence type="predicted"/>
<keyword evidence="3" id="KW-1185">Reference proteome</keyword>
<evidence type="ECO:0008006" key="4">
    <source>
        <dbReference type="Google" id="ProtNLM"/>
    </source>
</evidence>
<gene>
    <name evidence="2" type="ORF">C1645_735408</name>
</gene>
<evidence type="ECO:0000313" key="2">
    <source>
        <dbReference type="EMBL" id="RIA93641.1"/>
    </source>
</evidence>
<accession>A0A397TF90</accession>
<name>A0A397TF90_9GLOM</name>
<feature type="transmembrane region" description="Helical" evidence="1">
    <location>
        <begin position="58"/>
        <end position="82"/>
    </location>
</feature>
<feature type="transmembrane region" description="Helical" evidence="1">
    <location>
        <begin position="94"/>
        <end position="117"/>
    </location>
</feature>
<keyword evidence="1" id="KW-0472">Membrane</keyword>
<keyword evidence="1" id="KW-0812">Transmembrane</keyword>
<keyword evidence="1" id="KW-1133">Transmembrane helix</keyword>